<sequence length="204" mass="23314">MSSQPIASTRERILQIARDLILSRGFNAMSIDMVCRQANITKGGFFHHFSNKETLGEAVLEQFWQDAMERQQHLFDPAHHQSQLELLTAYIDHAITSYQDPQLSQGCMLAIFTMGLADTHPGLFEVSRNYFQAWRQELINMLQRLQQEQGSPHFDTIAWAELYITTLEGALLLAKSMDDTQVIVRTLSLYKQQLVNAAKLANSR</sequence>
<comment type="caution">
    <text evidence="7">The sequence shown here is derived from an EMBL/GenBank/DDBJ whole genome shotgun (WGS) entry which is preliminary data.</text>
</comment>
<dbReference type="InterPro" id="IPR009057">
    <property type="entry name" value="Homeodomain-like_sf"/>
</dbReference>
<dbReference type="Gene3D" id="1.10.357.10">
    <property type="entry name" value="Tetracycline Repressor, domain 2"/>
    <property type="match status" value="1"/>
</dbReference>
<name>A0ABW8GMY8_9PROT</name>
<dbReference type="PROSITE" id="PS50977">
    <property type="entry name" value="HTH_TETR_2"/>
    <property type="match status" value="1"/>
</dbReference>
<evidence type="ECO:0000256" key="3">
    <source>
        <dbReference type="ARBA" id="ARBA00023125"/>
    </source>
</evidence>
<evidence type="ECO:0000256" key="5">
    <source>
        <dbReference type="PROSITE-ProRule" id="PRU00335"/>
    </source>
</evidence>
<dbReference type="SUPFAM" id="SSF48498">
    <property type="entry name" value="Tetracyclin repressor-like, C-terminal domain"/>
    <property type="match status" value="1"/>
</dbReference>
<dbReference type="PANTHER" id="PTHR47506:SF6">
    <property type="entry name" value="HTH-TYPE TRANSCRIPTIONAL REPRESSOR NEMR"/>
    <property type="match status" value="1"/>
</dbReference>
<dbReference type="InterPro" id="IPR011075">
    <property type="entry name" value="TetR_C"/>
</dbReference>
<dbReference type="InterPro" id="IPR001647">
    <property type="entry name" value="HTH_TetR"/>
</dbReference>
<keyword evidence="8" id="KW-1185">Reference proteome</keyword>
<dbReference type="PROSITE" id="PS01081">
    <property type="entry name" value="HTH_TETR_1"/>
    <property type="match status" value="1"/>
</dbReference>
<evidence type="ECO:0000256" key="4">
    <source>
        <dbReference type="ARBA" id="ARBA00023163"/>
    </source>
</evidence>
<dbReference type="Pfam" id="PF00440">
    <property type="entry name" value="TetR_N"/>
    <property type="match status" value="1"/>
</dbReference>
<dbReference type="EMBL" id="JBIWXY010000002">
    <property type="protein sequence ID" value="MFJ5446728.1"/>
    <property type="molecule type" value="Genomic_DNA"/>
</dbReference>
<evidence type="ECO:0000256" key="1">
    <source>
        <dbReference type="ARBA" id="ARBA00022491"/>
    </source>
</evidence>
<proteinExistence type="predicted"/>
<gene>
    <name evidence="7" type="ORF">ACIKP9_10860</name>
</gene>
<keyword evidence="1" id="KW-0678">Repressor</keyword>
<dbReference type="RefSeq" id="WP_400882591.1">
    <property type="nucleotide sequence ID" value="NZ_JBIWXY010000002.1"/>
</dbReference>
<dbReference type="SUPFAM" id="SSF46689">
    <property type="entry name" value="Homeodomain-like"/>
    <property type="match status" value="1"/>
</dbReference>
<organism evidence="7 8">
    <name type="scientific">Methylobacillus methanolivorans</name>
    <dbReference type="NCBI Taxonomy" id="1848927"/>
    <lineage>
        <taxon>Bacteria</taxon>
        <taxon>Pseudomonadati</taxon>
        <taxon>Pseudomonadota</taxon>
        <taxon>Betaproteobacteria</taxon>
        <taxon>Nitrosomonadales</taxon>
        <taxon>Methylophilaceae</taxon>
        <taxon>Methylobacillus</taxon>
    </lineage>
</organism>
<dbReference type="InterPro" id="IPR036271">
    <property type="entry name" value="Tet_transcr_reg_TetR-rel_C_sf"/>
</dbReference>
<reference evidence="7 8" key="1">
    <citation type="submission" date="2024-11" db="EMBL/GenBank/DDBJ databases">
        <authorList>
            <person name="Kaparullina E.N."/>
            <person name="Delegan Y.A."/>
            <person name="Doronina N.V."/>
        </authorList>
    </citation>
    <scope>NUCLEOTIDE SEQUENCE [LARGE SCALE GENOMIC DNA]</scope>
    <source>
        <strain evidence="7 8">7sh_L</strain>
    </source>
</reference>
<keyword evidence="2" id="KW-0805">Transcription regulation</keyword>
<keyword evidence="3 5" id="KW-0238">DNA-binding</keyword>
<accession>A0ABW8GMY8</accession>
<feature type="domain" description="HTH tetR-type" evidence="6">
    <location>
        <begin position="7"/>
        <end position="67"/>
    </location>
</feature>
<keyword evidence="4" id="KW-0804">Transcription</keyword>
<dbReference type="InterPro" id="IPR023772">
    <property type="entry name" value="DNA-bd_HTH_TetR-type_CS"/>
</dbReference>
<dbReference type="PANTHER" id="PTHR47506">
    <property type="entry name" value="TRANSCRIPTIONAL REGULATORY PROTEIN"/>
    <property type="match status" value="1"/>
</dbReference>
<dbReference type="Pfam" id="PF16925">
    <property type="entry name" value="TetR_C_13"/>
    <property type="match status" value="1"/>
</dbReference>
<evidence type="ECO:0000313" key="8">
    <source>
        <dbReference type="Proteomes" id="UP001617669"/>
    </source>
</evidence>
<protein>
    <submittedName>
        <fullName evidence="7">TetR/AcrR family transcriptional regulator</fullName>
    </submittedName>
</protein>
<feature type="DNA-binding region" description="H-T-H motif" evidence="5">
    <location>
        <begin position="30"/>
        <end position="49"/>
    </location>
</feature>
<evidence type="ECO:0000313" key="7">
    <source>
        <dbReference type="EMBL" id="MFJ5446728.1"/>
    </source>
</evidence>
<dbReference type="Proteomes" id="UP001617669">
    <property type="component" value="Unassembled WGS sequence"/>
</dbReference>
<evidence type="ECO:0000259" key="6">
    <source>
        <dbReference type="PROSITE" id="PS50977"/>
    </source>
</evidence>
<evidence type="ECO:0000256" key="2">
    <source>
        <dbReference type="ARBA" id="ARBA00023015"/>
    </source>
</evidence>
<dbReference type="PRINTS" id="PR00455">
    <property type="entry name" value="HTHTETR"/>
</dbReference>